<feature type="signal peptide" evidence="1">
    <location>
        <begin position="1"/>
        <end position="32"/>
    </location>
</feature>
<comment type="caution">
    <text evidence="2">The sequence shown here is derived from an EMBL/GenBank/DDBJ whole genome shotgun (WGS) entry which is preliminary data.</text>
</comment>
<dbReference type="Proteomes" id="UP001422759">
    <property type="component" value="Unassembled WGS sequence"/>
</dbReference>
<evidence type="ECO:0000313" key="3">
    <source>
        <dbReference type="Proteomes" id="UP001422759"/>
    </source>
</evidence>
<feature type="chain" id="PRO_5045311312" evidence="1">
    <location>
        <begin position="33"/>
        <end position="222"/>
    </location>
</feature>
<evidence type="ECO:0000256" key="1">
    <source>
        <dbReference type="SAM" id="SignalP"/>
    </source>
</evidence>
<dbReference type="EMBL" id="BAAANT010000013">
    <property type="protein sequence ID" value="GAA2142994.1"/>
    <property type="molecule type" value="Genomic_DNA"/>
</dbReference>
<reference evidence="2 3" key="1">
    <citation type="journal article" date="2019" name="Int. J. Syst. Evol. Microbiol.">
        <title>The Global Catalogue of Microorganisms (GCM) 10K type strain sequencing project: providing services to taxonomists for standard genome sequencing and annotation.</title>
        <authorList>
            <consortium name="The Broad Institute Genomics Platform"/>
            <consortium name="The Broad Institute Genome Sequencing Center for Infectious Disease"/>
            <person name="Wu L."/>
            <person name="Ma J."/>
        </authorList>
    </citation>
    <scope>NUCLEOTIDE SEQUENCE [LARGE SCALE GENOMIC DNA]</scope>
    <source>
        <strain evidence="2 3">JCM 14560</strain>
    </source>
</reference>
<organism evidence="2 3">
    <name type="scientific">Kitasatospora kazusensis</name>
    <dbReference type="NCBI Taxonomy" id="407974"/>
    <lineage>
        <taxon>Bacteria</taxon>
        <taxon>Bacillati</taxon>
        <taxon>Actinomycetota</taxon>
        <taxon>Actinomycetes</taxon>
        <taxon>Kitasatosporales</taxon>
        <taxon>Streptomycetaceae</taxon>
        <taxon>Kitasatospora</taxon>
    </lineage>
</organism>
<name>A0ABN2ZJF3_9ACTN</name>
<evidence type="ECO:0000313" key="2">
    <source>
        <dbReference type="EMBL" id="GAA2142994.1"/>
    </source>
</evidence>
<gene>
    <name evidence="2" type="ORF">GCM10009760_28790</name>
</gene>
<accession>A0ABN2ZJF3</accession>
<sequence>MSLPSLPRAKRITVIAAVAALAGLALSTSAIASTAGTTGAPAARPGTAPAAAAAVVAVAPQAAAAAPAAAKPSGPVSRTVGKGVLDGRSWSVTLTYYPTEPANYPTGPAHRGLVCLNTVVGGQAADPYGDCATVSGPTDSSLSGMYGEHTLPDGASIFVAQPKAAVASATMTFTDGRTTTAKTVTLPGTAFTAYVVPVPAALHMSSLDEYDAQHHVVGHQAL</sequence>
<proteinExistence type="predicted"/>
<keyword evidence="1" id="KW-0732">Signal</keyword>
<protein>
    <submittedName>
        <fullName evidence="2">Uncharacterized protein</fullName>
    </submittedName>
</protein>
<dbReference type="RefSeq" id="WP_344464747.1">
    <property type="nucleotide sequence ID" value="NZ_BAAANT010000013.1"/>
</dbReference>
<keyword evidence="3" id="KW-1185">Reference proteome</keyword>